<evidence type="ECO:0000259" key="1">
    <source>
        <dbReference type="Pfam" id="PF10090"/>
    </source>
</evidence>
<organism evidence="2 3">
    <name type="scientific">Paracoccus fistulariae</name>
    <dbReference type="NCBI Taxonomy" id="658446"/>
    <lineage>
        <taxon>Bacteria</taxon>
        <taxon>Pseudomonadati</taxon>
        <taxon>Pseudomonadota</taxon>
        <taxon>Alphaproteobacteria</taxon>
        <taxon>Rhodobacterales</taxon>
        <taxon>Paracoccaceae</taxon>
        <taxon>Paracoccus</taxon>
    </lineage>
</organism>
<evidence type="ECO:0000313" key="2">
    <source>
        <dbReference type="EMBL" id="WCR08432.1"/>
    </source>
</evidence>
<dbReference type="Proteomes" id="UP001219349">
    <property type="component" value="Chromosome"/>
</dbReference>
<name>A0ABY7SN70_9RHOB</name>
<protein>
    <submittedName>
        <fullName evidence="2">Histidine phosphotransferase</fullName>
    </submittedName>
</protein>
<reference evidence="2 3" key="1">
    <citation type="submission" date="2021-01" db="EMBL/GenBank/DDBJ databases">
        <title>Biogeographic distribution of Paracoccus.</title>
        <authorList>
            <person name="Hollensteiner J."/>
            <person name="Leineberger J."/>
            <person name="Brinkhoff T."/>
            <person name="Daniel R."/>
        </authorList>
    </citation>
    <scope>NUCLEOTIDE SEQUENCE [LARGE SCALE GENOMIC DNA]</scope>
    <source>
        <strain evidence="2 3">KCTC 22803</strain>
    </source>
</reference>
<dbReference type="Gene3D" id="3.30.565.10">
    <property type="entry name" value="Histidine kinase-like ATPase, C-terminal domain"/>
    <property type="match status" value="1"/>
</dbReference>
<gene>
    <name evidence="2" type="ORF">JHX87_06345</name>
</gene>
<dbReference type="InterPro" id="IPR036890">
    <property type="entry name" value="HATPase_C_sf"/>
</dbReference>
<dbReference type="Pfam" id="PF10090">
    <property type="entry name" value="HPTransfase"/>
    <property type="match status" value="1"/>
</dbReference>
<sequence length="214" mass="23226">MAKDTTNLIPGELAQLLGSRLCHDLVSPLGAIGNGVELLEMSPDFPGITESPELRLIAESVAAARNRIQAFRIAFGQAQGGQRVGRAELGNLASGLAAQSRLNIEIDAEGDFSRAEVRMVILALMCLETALPWGGRLVVVHSAEGWRLVAEADRTKQDPDLWSWLGGPHQQDATMRPVSPAEVHFALLAEAAQQEQRSLYWEVDERGAEIALKQ</sequence>
<keyword evidence="3" id="KW-1185">Reference proteome</keyword>
<dbReference type="Gene3D" id="1.10.287.130">
    <property type="match status" value="1"/>
</dbReference>
<proteinExistence type="predicted"/>
<dbReference type="RefSeq" id="WP_271883306.1">
    <property type="nucleotide sequence ID" value="NZ_CP067136.1"/>
</dbReference>
<dbReference type="InterPro" id="IPR018762">
    <property type="entry name" value="ChpT_C"/>
</dbReference>
<feature type="domain" description="Histidine phosphotransferase ChpT C-terminal" evidence="1">
    <location>
        <begin position="87"/>
        <end position="206"/>
    </location>
</feature>
<evidence type="ECO:0000313" key="3">
    <source>
        <dbReference type="Proteomes" id="UP001219349"/>
    </source>
</evidence>
<dbReference type="EMBL" id="CP067136">
    <property type="protein sequence ID" value="WCR08432.1"/>
    <property type="molecule type" value="Genomic_DNA"/>
</dbReference>
<accession>A0ABY7SN70</accession>